<name>A0AAV0T786_9STRA</name>
<dbReference type="Proteomes" id="UP001159659">
    <property type="component" value="Unassembled WGS sequence"/>
</dbReference>
<organism evidence="2 3">
    <name type="scientific">Peronospora farinosa</name>
    <dbReference type="NCBI Taxonomy" id="134698"/>
    <lineage>
        <taxon>Eukaryota</taxon>
        <taxon>Sar</taxon>
        <taxon>Stramenopiles</taxon>
        <taxon>Oomycota</taxon>
        <taxon>Peronosporomycetes</taxon>
        <taxon>Peronosporales</taxon>
        <taxon>Peronosporaceae</taxon>
        <taxon>Peronospora</taxon>
    </lineage>
</organism>
<dbReference type="EMBL" id="CANTFK010000404">
    <property type="protein sequence ID" value="CAI5715843.1"/>
    <property type="molecule type" value="Genomic_DNA"/>
</dbReference>
<feature type="transmembrane region" description="Helical" evidence="1">
    <location>
        <begin position="100"/>
        <end position="118"/>
    </location>
</feature>
<keyword evidence="1" id="KW-0812">Transmembrane</keyword>
<keyword evidence="1" id="KW-0472">Membrane</keyword>
<accession>A0AAV0T786</accession>
<dbReference type="AlphaFoldDB" id="A0AAV0T786"/>
<keyword evidence="1" id="KW-1133">Transmembrane helix</keyword>
<gene>
    <name evidence="2" type="ORF">PFR002_LOCUS3170</name>
</gene>
<evidence type="ECO:0000313" key="3">
    <source>
        <dbReference type="Proteomes" id="UP001159659"/>
    </source>
</evidence>
<evidence type="ECO:0000313" key="2">
    <source>
        <dbReference type="EMBL" id="CAI5715843.1"/>
    </source>
</evidence>
<proteinExistence type="predicted"/>
<feature type="transmembrane region" description="Helical" evidence="1">
    <location>
        <begin position="76"/>
        <end position="93"/>
    </location>
</feature>
<feature type="transmembrane region" description="Helical" evidence="1">
    <location>
        <begin position="124"/>
        <end position="147"/>
    </location>
</feature>
<sequence length="197" mass="21080">MLPVFVELAEVPSFVSSADEGVEDVLVDTKGAVDVLWEGAAELPPALVNCESVELLTDLFVSESVLDVTVVAPERVVVVLVLFTPLSGVIVVTGEEPFSLCVVVIVVVVTLPALSSVAELAKPVVFEVVLLLAFNAVTVVVVVVTVVTAPLFELVFFVAVTNEGISEVVPVLTFFLVKTLEEIEWPRSDTIITNWCE</sequence>
<evidence type="ECO:0000256" key="1">
    <source>
        <dbReference type="SAM" id="Phobius"/>
    </source>
</evidence>
<reference evidence="2" key="1">
    <citation type="submission" date="2022-12" db="EMBL/GenBank/DDBJ databases">
        <authorList>
            <person name="Webb A."/>
        </authorList>
    </citation>
    <scope>NUCLEOTIDE SEQUENCE</scope>
    <source>
        <strain evidence="2">Pf2</strain>
    </source>
</reference>
<protein>
    <submittedName>
        <fullName evidence="2">Uncharacterized protein</fullName>
    </submittedName>
</protein>
<comment type="caution">
    <text evidence="2">The sequence shown here is derived from an EMBL/GenBank/DDBJ whole genome shotgun (WGS) entry which is preliminary data.</text>
</comment>